<evidence type="ECO:0000313" key="1">
    <source>
        <dbReference type="EMBL" id="MCP2177344.1"/>
    </source>
</evidence>
<dbReference type="Pfam" id="PF00106">
    <property type="entry name" value="adh_short"/>
    <property type="match status" value="1"/>
</dbReference>
<organism evidence="1 2">
    <name type="scientific">Williamsia maris</name>
    <dbReference type="NCBI Taxonomy" id="72806"/>
    <lineage>
        <taxon>Bacteria</taxon>
        <taxon>Bacillati</taxon>
        <taxon>Actinomycetota</taxon>
        <taxon>Actinomycetes</taxon>
        <taxon>Mycobacteriales</taxon>
        <taxon>Nocardiaceae</taxon>
        <taxon>Williamsia</taxon>
    </lineage>
</organism>
<dbReference type="EMBL" id="JAMTCJ010000003">
    <property type="protein sequence ID" value="MCP2177344.1"/>
    <property type="molecule type" value="Genomic_DNA"/>
</dbReference>
<accession>A0ABT1HGG7</accession>
<dbReference type="Gene3D" id="3.40.50.720">
    <property type="entry name" value="NAD(P)-binding Rossmann-like Domain"/>
    <property type="match status" value="1"/>
</dbReference>
<sequence length="320" mass="34173">MNPLTTAVDVLLDRTVIPGYSRIGSSVRSRFWAPDPEPFDSPVDIVVTGGSSGLGAAAATELARLGARVHLVGRTAERLGSSAQKVRRQVPDAEVTIHEYDISDLDAVSRLVAALTTDLTRVHAVIHSAGVMPPERTLSAQGHESAFATHVLGPVALTVGLRPLFDATSRAVFVSSGGMYPVPLQTTDFEFTEGTYSGLTAYARTKRMQVVVTEQLAQRFSGPDDAVVHSMHPGWAATPGVTDSIPGFGSVMKPILRTAQAGADTIVWLAASPEAVQTTGKFWHDRAVRPTHYPSWRKDSPSAREALWQAVVDATGIEQA</sequence>
<dbReference type="PANTHER" id="PTHR44656">
    <property type="entry name" value="DEHYDROGENASE/REDUCTASE SDR FAMILY MEMBER 12"/>
    <property type="match status" value="1"/>
</dbReference>
<name>A0ABT1HGG7_9NOCA</name>
<comment type="caution">
    <text evidence="1">The sequence shown here is derived from an EMBL/GenBank/DDBJ whole genome shotgun (WGS) entry which is preliminary data.</text>
</comment>
<dbReference type="SUPFAM" id="SSF51735">
    <property type="entry name" value="NAD(P)-binding Rossmann-fold domains"/>
    <property type="match status" value="1"/>
</dbReference>
<dbReference type="Proteomes" id="UP001206895">
    <property type="component" value="Unassembled WGS sequence"/>
</dbReference>
<dbReference type="PRINTS" id="PR00081">
    <property type="entry name" value="GDHRDH"/>
</dbReference>
<keyword evidence="2" id="KW-1185">Reference proteome</keyword>
<dbReference type="InterPro" id="IPR002347">
    <property type="entry name" value="SDR_fam"/>
</dbReference>
<protein>
    <submittedName>
        <fullName evidence="1">NAD(P)-dependent dehydrogenase, short-chain alcohol dehydrogenase family</fullName>
    </submittedName>
</protein>
<proteinExistence type="predicted"/>
<dbReference type="InterPro" id="IPR036291">
    <property type="entry name" value="NAD(P)-bd_dom_sf"/>
</dbReference>
<dbReference type="PANTHER" id="PTHR44656:SF7">
    <property type="entry name" value="DEHYDROGENASE_REDUCTASE SDR FAMILY MEMBER 12"/>
    <property type="match status" value="1"/>
</dbReference>
<dbReference type="RefSeq" id="WP_253662289.1">
    <property type="nucleotide sequence ID" value="NZ_BAAAJQ010000001.1"/>
</dbReference>
<gene>
    <name evidence="1" type="ORF">LX13_003172</name>
</gene>
<dbReference type="InterPro" id="IPR052992">
    <property type="entry name" value="SDR_member_12"/>
</dbReference>
<reference evidence="1 2" key="1">
    <citation type="submission" date="2022-06" db="EMBL/GenBank/DDBJ databases">
        <title>Genomic Encyclopedia of Archaeal and Bacterial Type Strains, Phase II (KMG-II): from individual species to whole genera.</title>
        <authorList>
            <person name="Goeker M."/>
        </authorList>
    </citation>
    <scope>NUCLEOTIDE SEQUENCE [LARGE SCALE GENOMIC DNA]</scope>
    <source>
        <strain evidence="1 2">DSM 44693</strain>
    </source>
</reference>
<evidence type="ECO:0000313" key="2">
    <source>
        <dbReference type="Proteomes" id="UP001206895"/>
    </source>
</evidence>